<name>A0A2K1KFC4_PHYPA</name>
<reference evidence="1 3" key="2">
    <citation type="journal article" date="2018" name="Plant J.">
        <title>The Physcomitrella patens chromosome-scale assembly reveals moss genome structure and evolution.</title>
        <authorList>
            <person name="Lang D."/>
            <person name="Ullrich K.K."/>
            <person name="Murat F."/>
            <person name="Fuchs J."/>
            <person name="Jenkins J."/>
            <person name="Haas F.B."/>
            <person name="Piednoel M."/>
            <person name="Gundlach H."/>
            <person name="Van Bel M."/>
            <person name="Meyberg R."/>
            <person name="Vives C."/>
            <person name="Morata J."/>
            <person name="Symeonidi A."/>
            <person name="Hiss M."/>
            <person name="Muchero W."/>
            <person name="Kamisugi Y."/>
            <person name="Saleh O."/>
            <person name="Blanc G."/>
            <person name="Decker E.L."/>
            <person name="van Gessel N."/>
            <person name="Grimwood J."/>
            <person name="Hayes R.D."/>
            <person name="Graham S.W."/>
            <person name="Gunter L.E."/>
            <person name="McDaniel S.F."/>
            <person name="Hoernstein S.N.W."/>
            <person name="Larsson A."/>
            <person name="Li F.W."/>
            <person name="Perroud P.F."/>
            <person name="Phillips J."/>
            <person name="Ranjan P."/>
            <person name="Rokshar D.S."/>
            <person name="Rothfels C.J."/>
            <person name="Schneider L."/>
            <person name="Shu S."/>
            <person name="Stevenson D.W."/>
            <person name="Thummler F."/>
            <person name="Tillich M."/>
            <person name="Villarreal Aguilar J.C."/>
            <person name="Widiez T."/>
            <person name="Wong G.K."/>
            <person name="Wymore A."/>
            <person name="Zhang Y."/>
            <person name="Zimmer A.D."/>
            <person name="Quatrano R.S."/>
            <person name="Mayer K.F.X."/>
            <person name="Goodstein D."/>
            <person name="Casacuberta J.M."/>
            <person name="Vandepoele K."/>
            <person name="Reski R."/>
            <person name="Cuming A.C."/>
            <person name="Tuskan G.A."/>
            <person name="Maumus F."/>
            <person name="Salse J."/>
            <person name="Schmutz J."/>
            <person name="Rensing S.A."/>
        </authorList>
    </citation>
    <scope>NUCLEOTIDE SEQUENCE [LARGE SCALE GENOMIC DNA]</scope>
    <source>
        <strain evidence="2 3">cv. Gransden 2004</strain>
    </source>
</reference>
<evidence type="ECO:0000313" key="1">
    <source>
        <dbReference type="EMBL" id="PNR52475.1"/>
    </source>
</evidence>
<organism evidence="1">
    <name type="scientific">Physcomitrium patens</name>
    <name type="common">Spreading-leaved earth moss</name>
    <name type="synonym">Physcomitrella patens</name>
    <dbReference type="NCBI Taxonomy" id="3218"/>
    <lineage>
        <taxon>Eukaryota</taxon>
        <taxon>Viridiplantae</taxon>
        <taxon>Streptophyta</taxon>
        <taxon>Embryophyta</taxon>
        <taxon>Bryophyta</taxon>
        <taxon>Bryophytina</taxon>
        <taxon>Bryopsida</taxon>
        <taxon>Funariidae</taxon>
        <taxon>Funariales</taxon>
        <taxon>Funariaceae</taxon>
        <taxon>Physcomitrium</taxon>
    </lineage>
</organism>
<keyword evidence="3" id="KW-1185">Reference proteome</keyword>
<dbReference type="Gramene" id="Pp3c6_12080V3.2">
    <property type="protein sequence ID" value="PAC:32975242.CDS.1"/>
    <property type="gene ID" value="Pp3c6_12080"/>
</dbReference>
<proteinExistence type="predicted"/>
<protein>
    <submittedName>
        <fullName evidence="1 2">Uncharacterized protein</fullName>
    </submittedName>
</protein>
<dbReference type="EnsemblPlants" id="Pp3c6_12080V3.1">
    <property type="protein sequence ID" value="PAC:32975241.CDS.1"/>
    <property type="gene ID" value="Pp3c6_12080"/>
</dbReference>
<gene>
    <name evidence="1" type="ORF">PHYPA_008849</name>
</gene>
<dbReference type="InParanoid" id="A0A2K1KFC4"/>
<accession>A0A2K1KFC4</accession>
<evidence type="ECO:0000313" key="2">
    <source>
        <dbReference type="EnsemblPlants" id="PAC:32975241.CDS.1"/>
    </source>
</evidence>
<dbReference type="AlphaFoldDB" id="A0A2K1KFC4"/>
<sequence length="64" mass="7577">MRSDTAMQRGDEVIQELWREAKLEYSVTGVRGRFTRLCEMEHRKARQARIWCELIAKSHNTAIL</sequence>
<dbReference type="EMBL" id="ABEU02000006">
    <property type="protein sequence ID" value="PNR52475.1"/>
    <property type="molecule type" value="Genomic_DNA"/>
</dbReference>
<dbReference type="Proteomes" id="UP000006727">
    <property type="component" value="Chromosome 6"/>
</dbReference>
<dbReference type="EnsemblPlants" id="Pp3c6_12080V3.2">
    <property type="protein sequence ID" value="PAC:32975242.CDS.1"/>
    <property type="gene ID" value="Pp3c6_12080"/>
</dbReference>
<dbReference type="Gramene" id="Pp3c6_12080V3.1">
    <property type="protein sequence ID" value="PAC:32975241.CDS.1"/>
    <property type="gene ID" value="Pp3c6_12080"/>
</dbReference>
<reference evidence="2" key="3">
    <citation type="submission" date="2020-12" db="UniProtKB">
        <authorList>
            <consortium name="EnsemblPlants"/>
        </authorList>
    </citation>
    <scope>IDENTIFICATION</scope>
</reference>
<evidence type="ECO:0000313" key="3">
    <source>
        <dbReference type="Proteomes" id="UP000006727"/>
    </source>
</evidence>
<reference evidence="1 3" key="1">
    <citation type="journal article" date="2008" name="Science">
        <title>The Physcomitrella genome reveals evolutionary insights into the conquest of land by plants.</title>
        <authorList>
            <person name="Rensing S."/>
            <person name="Lang D."/>
            <person name="Zimmer A."/>
            <person name="Terry A."/>
            <person name="Salamov A."/>
            <person name="Shapiro H."/>
            <person name="Nishiyama T."/>
            <person name="Perroud P.-F."/>
            <person name="Lindquist E."/>
            <person name="Kamisugi Y."/>
            <person name="Tanahashi T."/>
            <person name="Sakakibara K."/>
            <person name="Fujita T."/>
            <person name="Oishi K."/>
            <person name="Shin-I T."/>
            <person name="Kuroki Y."/>
            <person name="Toyoda A."/>
            <person name="Suzuki Y."/>
            <person name="Hashimoto A."/>
            <person name="Yamaguchi K."/>
            <person name="Sugano A."/>
            <person name="Kohara Y."/>
            <person name="Fujiyama A."/>
            <person name="Anterola A."/>
            <person name="Aoki S."/>
            <person name="Ashton N."/>
            <person name="Barbazuk W.B."/>
            <person name="Barker E."/>
            <person name="Bennetzen J."/>
            <person name="Bezanilla M."/>
            <person name="Blankenship R."/>
            <person name="Cho S.H."/>
            <person name="Dutcher S."/>
            <person name="Estelle M."/>
            <person name="Fawcett J.A."/>
            <person name="Gundlach H."/>
            <person name="Hanada K."/>
            <person name="Heyl A."/>
            <person name="Hicks K.A."/>
            <person name="Hugh J."/>
            <person name="Lohr M."/>
            <person name="Mayer K."/>
            <person name="Melkozernov A."/>
            <person name="Murata T."/>
            <person name="Nelson D."/>
            <person name="Pils B."/>
            <person name="Prigge M."/>
            <person name="Reiss B."/>
            <person name="Renner T."/>
            <person name="Rombauts S."/>
            <person name="Rushton P."/>
            <person name="Sanderfoot A."/>
            <person name="Schween G."/>
            <person name="Shiu S.-H."/>
            <person name="Stueber K."/>
            <person name="Theodoulou F.L."/>
            <person name="Tu H."/>
            <person name="Van de Peer Y."/>
            <person name="Verrier P.J."/>
            <person name="Waters E."/>
            <person name="Wood A."/>
            <person name="Yang L."/>
            <person name="Cove D."/>
            <person name="Cuming A."/>
            <person name="Hasebe M."/>
            <person name="Lucas S."/>
            <person name="Mishler D.B."/>
            <person name="Reski R."/>
            <person name="Grigoriev I."/>
            <person name="Quatrano R.S."/>
            <person name="Boore J.L."/>
        </authorList>
    </citation>
    <scope>NUCLEOTIDE SEQUENCE [LARGE SCALE GENOMIC DNA]</scope>
    <source>
        <strain evidence="2 3">cv. Gransden 2004</strain>
    </source>
</reference>